<feature type="transmembrane region" description="Helical" evidence="1">
    <location>
        <begin position="207"/>
        <end position="226"/>
    </location>
</feature>
<keyword evidence="2" id="KW-0732">Signal</keyword>
<feature type="transmembrane region" description="Helical" evidence="1">
    <location>
        <begin position="313"/>
        <end position="333"/>
    </location>
</feature>
<feature type="transmembrane region" description="Helical" evidence="1">
    <location>
        <begin position="282"/>
        <end position="307"/>
    </location>
</feature>
<gene>
    <name evidence="3" type="ORF">N0V89_001822</name>
</gene>
<keyword evidence="4" id="KW-1185">Reference proteome</keyword>
<organism evidence="3 4">
    <name type="scientific">Didymosphaeria variabile</name>
    <dbReference type="NCBI Taxonomy" id="1932322"/>
    <lineage>
        <taxon>Eukaryota</taxon>
        <taxon>Fungi</taxon>
        <taxon>Dikarya</taxon>
        <taxon>Ascomycota</taxon>
        <taxon>Pezizomycotina</taxon>
        <taxon>Dothideomycetes</taxon>
        <taxon>Pleosporomycetidae</taxon>
        <taxon>Pleosporales</taxon>
        <taxon>Massarineae</taxon>
        <taxon>Didymosphaeriaceae</taxon>
        <taxon>Didymosphaeria</taxon>
    </lineage>
</organism>
<comment type="caution">
    <text evidence="3">The sequence shown here is derived from an EMBL/GenBank/DDBJ whole genome shotgun (WGS) entry which is preliminary data.</text>
</comment>
<accession>A0A9W9CDS9</accession>
<sequence>MPSLAPTQRLLLFLALASSTYAYSNNLWQVDFDTFSKWKIIQDPGENGCLAQYESLNLEPKNSKATDLVNCILDNTDEVTKSEFGTVAVMLGLLPGVLQMIGPKFSDLAVLATRRPILALFLTIGSPCPALDYETTGMESFLVEKPEPFWPTWLSERPWLNAIVSFVEYFAVMLAAGNVVYQFYRLTFYATVLISTQLGQYGGTLEAFAPLLWVFLGIPIHGLGMLQIHWCRAPRDDSASTKSRNATTLGSLLHNEITPCAFATDIDPNDAIKLQNSSVYQLLNWLIKLCIWADVIYGIIVLSTILFVPMWSAIWMVGLIFTGTLICRLVLAFEIHGMREVPRAREKAYLEPGSAGYEMTPLVPGNGKVAREHSLPLSHR</sequence>
<name>A0A9W9CDS9_9PLEO</name>
<keyword evidence="1" id="KW-1133">Transmembrane helix</keyword>
<keyword evidence="1" id="KW-0812">Transmembrane</keyword>
<keyword evidence="1" id="KW-0472">Membrane</keyword>
<proteinExistence type="predicted"/>
<dbReference type="GeneID" id="80905352"/>
<evidence type="ECO:0000256" key="2">
    <source>
        <dbReference type="SAM" id="SignalP"/>
    </source>
</evidence>
<protein>
    <submittedName>
        <fullName evidence="3">Uncharacterized protein</fullName>
    </submittedName>
</protein>
<dbReference type="EMBL" id="JAPEUX010000002">
    <property type="protein sequence ID" value="KAJ4357247.1"/>
    <property type="molecule type" value="Genomic_DNA"/>
</dbReference>
<dbReference type="AlphaFoldDB" id="A0A9W9CDS9"/>
<dbReference type="OrthoDB" id="3009728at2759"/>
<dbReference type="Proteomes" id="UP001140513">
    <property type="component" value="Unassembled WGS sequence"/>
</dbReference>
<feature type="chain" id="PRO_5040845939" evidence="2">
    <location>
        <begin position="23"/>
        <end position="380"/>
    </location>
</feature>
<dbReference type="RefSeq" id="XP_056074106.1">
    <property type="nucleotide sequence ID" value="XM_056210633.1"/>
</dbReference>
<evidence type="ECO:0000313" key="4">
    <source>
        <dbReference type="Proteomes" id="UP001140513"/>
    </source>
</evidence>
<evidence type="ECO:0000256" key="1">
    <source>
        <dbReference type="SAM" id="Phobius"/>
    </source>
</evidence>
<feature type="signal peptide" evidence="2">
    <location>
        <begin position="1"/>
        <end position="22"/>
    </location>
</feature>
<evidence type="ECO:0000313" key="3">
    <source>
        <dbReference type="EMBL" id="KAJ4357247.1"/>
    </source>
</evidence>
<feature type="transmembrane region" description="Helical" evidence="1">
    <location>
        <begin position="159"/>
        <end position="176"/>
    </location>
</feature>
<reference evidence="3" key="1">
    <citation type="submission" date="2022-10" db="EMBL/GenBank/DDBJ databases">
        <title>Tapping the CABI collections for fungal endophytes: first genome assemblies for Collariella, Neodidymelliopsis, Ascochyta clinopodiicola, Didymella pomorum, Didymosphaeria variabile, Neocosmospora piperis and Neocucurbitaria cava.</title>
        <authorList>
            <person name="Hill R."/>
        </authorList>
    </citation>
    <scope>NUCLEOTIDE SEQUENCE</scope>
    <source>
        <strain evidence="3">IMI 356815</strain>
    </source>
</reference>